<evidence type="ECO:0008006" key="4">
    <source>
        <dbReference type="Google" id="ProtNLM"/>
    </source>
</evidence>
<gene>
    <name evidence="1 3" type="ORF">P152DRAFT_396336</name>
</gene>
<proteinExistence type="predicted"/>
<dbReference type="PANTHER" id="PTHR46191">
    <property type="match status" value="1"/>
</dbReference>
<sequence>MARTRRNLLLGLDAFGTLFTPKKSIAVQYADVARSYGLGGIVENDLDRCFRKAFQKHSNRFPNYGKRSGMNATKWWANVITSTFQCLPSWNEKSPPPELVEAILHRFSSSEGYQLFPDVLPFFKMLRNRASEDTSTVWPWNQTVVGIISNSDDRIIGVLKSFGLTVASLRGTPNLEKSRTNSEGSSDISFMALSYDVGAEKPSRSIFNTAERLAFETIHDLEAGAGADSSLSDWDKVYVGDDINKDVVGALNSGWKAALIQRDLTDEGTTNDRKAMRLMDWSDLGIQPDGPIASRKVPLLNDLRGISRMQILRD</sequence>
<dbReference type="Pfam" id="PF13242">
    <property type="entry name" value="Hydrolase_like"/>
    <property type="match status" value="1"/>
</dbReference>
<dbReference type="EMBL" id="ML975156">
    <property type="protein sequence ID" value="KAF1813088.1"/>
    <property type="molecule type" value="Genomic_DNA"/>
</dbReference>
<keyword evidence="2" id="KW-1185">Reference proteome</keyword>
<dbReference type="InterPro" id="IPR044924">
    <property type="entry name" value="HAD-SF_hydro_IA_REG-2-like_cap"/>
</dbReference>
<name>A0A6G1G4Z2_9PEZI</name>
<protein>
    <recommendedName>
        <fullName evidence="4">Haloacid dehalogenase</fullName>
    </recommendedName>
</protein>
<dbReference type="PANTHER" id="PTHR46191:SF2">
    <property type="entry name" value="HALOACID DEHALOGENASE-LIKE HYDROLASE DOMAIN-CONTAINING PROTEIN 3"/>
    <property type="match status" value="1"/>
</dbReference>
<reference evidence="3" key="2">
    <citation type="submission" date="2020-04" db="EMBL/GenBank/DDBJ databases">
        <authorList>
            <consortium name="NCBI Genome Project"/>
        </authorList>
    </citation>
    <scope>NUCLEOTIDE SEQUENCE</scope>
    <source>
        <strain evidence="3">CBS 781.70</strain>
    </source>
</reference>
<dbReference type="GeneID" id="54416920"/>
<reference evidence="3" key="3">
    <citation type="submission" date="2025-04" db="UniProtKB">
        <authorList>
            <consortium name="RefSeq"/>
        </authorList>
    </citation>
    <scope>IDENTIFICATION</scope>
    <source>
        <strain evidence="3">CBS 781.70</strain>
    </source>
</reference>
<dbReference type="InterPro" id="IPR036412">
    <property type="entry name" value="HAD-like_sf"/>
</dbReference>
<evidence type="ECO:0000313" key="1">
    <source>
        <dbReference type="EMBL" id="KAF1813088.1"/>
    </source>
</evidence>
<accession>A0A6G1G4Z2</accession>
<dbReference type="AlphaFoldDB" id="A0A6G1G4Z2"/>
<organism evidence="1">
    <name type="scientific">Eremomyces bilateralis CBS 781.70</name>
    <dbReference type="NCBI Taxonomy" id="1392243"/>
    <lineage>
        <taxon>Eukaryota</taxon>
        <taxon>Fungi</taxon>
        <taxon>Dikarya</taxon>
        <taxon>Ascomycota</taxon>
        <taxon>Pezizomycotina</taxon>
        <taxon>Dothideomycetes</taxon>
        <taxon>Dothideomycetes incertae sedis</taxon>
        <taxon>Eremomycetales</taxon>
        <taxon>Eremomycetaceae</taxon>
        <taxon>Eremomyces</taxon>
    </lineage>
</organism>
<dbReference type="SUPFAM" id="SSF56784">
    <property type="entry name" value="HAD-like"/>
    <property type="match status" value="1"/>
</dbReference>
<dbReference type="InterPro" id="IPR051828">
    <property type="entry name" value="HAD-like_hydrolase_domain"/>
</dbReference>
<evidence type="ECO:0000313" key="2">
    <source>
        <dbReference type="Proteomes" id="UP000504638"/>
    </source>
</evidence>
<dbReference type="GO" id="GO:0005634">
    <property type="term" value="C:nucleus"/>
    <property type="evidence" value="ECO:0007669"/>
    <property type="project" value="TreeGrafter"/>
</dbReference>
<dbReference type="Proteomes" id="UP000504638">
    <property type="component" value="Unplaced"/>
</dbReference>
<dbReference type="RefSeq" id="XP_033534719.1">
    <property type="nucleotide sequence ID" value="XM_033676350.1"/>
</dbReference>
<dbReference type="Gene3D" id="1.10.150.720">
    <property type="entry name" value="Haloacid dehalogenase-like hydrolase"/>
    <property type="match status" value="1"/>
</dbReference>
<dbReference type="OrthoDB" id="444127at2759"/>
<evidence type="ECO:0000313" key="3">
    <source>
        <dbReference type="RefSeq" id="XP_033534719.1"/>
    </source>
</evidence>
<dbReference type="InterPro" id="IPR023214">
    <property type="entry name" value="HAD_sf"/>
</dbReference>
<dbReference type="Gene3D" id="3.40.50.1000">
    <property type="entry name" value="HAD superfamily/HAD-like"/>
    <property type="match status" value="1"/>
</dbReference>
<reference evidence="1 3" key="1">
    <citation type="submission" date="2020-01" db="EMBL/GenBank/DDBJ databases">
        <authorList>
            <consortium name="DOE Joint Genome Institute"/>
            <person name="Haridas S."/>
            <person name="Albert R."/>
            <person name="Binder M."/>
            <person name="Bloem J."/>
            <person name="Labutti K."/>
            <person name="Salamov A."/>
            <person name="Andreopoulos B."/>
            <person name="Baker S.E."/>
            <person name="Barry K."/>
            <person name="Bills G."/>
            <person name="Bluhm B.H."/>
            <person name="Cannon C."/>
            <person name="Castanera R."/>
            <person name="Culley D.E."/>
            <person name="Daum C."/>
            <person name="Ezra D."/>
            <person name="Gonzalez J.B."/>
            <person name="Henrissat B."/>
            <person name="Kuo A."/>
            <person name="Liang C."/>
            <person name="Lipzen A."/>
            <person name="Lutzoni F."/>
            <person name="Magnuson J."/>
            <person name="Mondo S."/>
            <person name="Nolan M."/>
            <person name="Ohm R."/>
            <person name="Pangilinan J."/>
            <person name="Park H.-J."/>
            <person name="Ramirez L."/>
            <person name="Alfaro M."/>
            <person name="Sun H."/>
            <person name="Tritt A."/>
            <person name="Yoshinaga Y."/>
            <person name="Zwiers L.-H."/>
            <person name="Turgeon B.G."/>
            <person name="Goodwin S.B."/>
            <person name="Spatafora J.W."/>
            <person name="Crous P.W."/>
            <person name="Grigoriev I.V."/>
        </authorList>
    </citation>
    <scope>NUCLEOTIDE SEQUENCE</scope>
    <source>
        <strain evidence="1 3">CBS 781.70</strain>
    </source>
</reference>